<dbReference type="AlphaFoldDB" id="A0A2X1QK46"/>
<organism evidence="1 2">
    <name type="scientific">Klebsiella pneumoniae</name>
    <dbReference type="NCBI Taxonomy" id="573"/>
    <lineage>
        <taxon>Bacteria</taxon>
        <taxon>Pseudomonadati</taxon>
        <taxon>Pseudomonadota</taxon>
        <taxon>Gammaproteobacteria</taxon>
        <taxon>Enterobacterales</taxon>
        <taxon>Enterobacteriaceae</taxon>
        <taxon>Klebsiella/Raoultella group</taxon>
        <taxon>Klebsiella</taxon>
        <taxon>Klebsiella pneumoniae complex</taxon>
    </lineage>
</organism>
<evidence type="ECO:0000313" key="1">
    <source>
        <dbReference type="EMBL" id="SPX55873.1"/>
    </source>
</evidence>
<reference evidence="1 2" key="1">
    <citation type="submission" date="2018-06" db="EMBL/GenBank/DDBJ databases">
        <authorList>
            <consortium name="Pathogen Informatics"/>
            <person name="Doyle S."/>
        </authorList>
    </citation>
    <scope>NUCLEOTIDE SEQUENCE [LARGE SCALE GENOMIC DNA]</scope>
    <source>
        <strain evidence="1 2">NCTC9601</strain>
    </source>
</reference>
<accession>A0A2X1QK46</accession>
<proteinExistence type="predicted"/>
<gene>
    <name evidence="1" type="ORF">NCTC9601_03056</name>
</gene>
<name>A0A2X1QK46_KLEPN</name>
<dbReference type="SUPFAM" id="SSF53850">
    <property type="entry name" value="Periplasmic binding protein-like II"/>
    <property type="match status" value="1"/>
</dbReference>
<sequence length="110" mass="11658">MPGYVKTAATSDEMVSLMAKGGYDLVTASGDASLRLIMGKRVQPINTALIAGWGSLDPRIAKGAWFNVGGKVYGTPYQWGPNLLMLQHPRIPDAAGQLARGVRQAGSTGW</sequence>
<dbReference type="Proteomes" id="UP000251123">
    <property type="component" value="Unassembled WGS sequence"/>
</dbReference>
<evidence type="ECO:0000313" key="2">
    <source>
        <dbReference type="Proteomes" id="UP000251123"/>
    </source>
</evidence>
<protein>
    <submittedName>
        <fullName evidence="1">ABC transporter, periplasmic spermidine putrescine-binding protein PotD</fullName>
    </submittedName>
</protein>
<dbReference type="Gene3D" id="3.40.190.10">
    <property type="entry name" value="Periplasmic binding protein-like II"/>
    <property type="match status" value="1"/>
</dbReference>
<dbReference type="EMBL" id="UASN01000020">
    <property type="protein sequence ID" value="SPX55873.1"/>
    <property type="molecule type" value="Genomic_DNA"/>
</dbReference>